<name>A0A963Z5M7_9PROT</name>
<gene>
    <name evidence="3" type="ORF">ACELLULO517_22465</name>
</gene>
<evidence type="ECO:0000313" key="3">
    <source>
        <dbReference type="EMBL" id="MCB8883029.1"/>
    </source>
</evidence>
<evidence type="ECO:0000256" key="1">
    <source>
        <dbReference type="SAM" id="MobiDB-lite"/>
    </source>
</evidence>
<feature type="chain" id="PRO_5037170870" description="Lipoprotein" evidence="2">
    <location>
        <begin position="20"/>
        <end position="102"/>
    </location>
</feature>
<organism evidence="3 4">
    <name type="scientific">Acidisoma cellulosilyticum</name>
    <dbReference type="NCBI Taxonomy" id="2802395"/>
    <lineage>
        <taxon>Bacteria</taxon>
        <taxon>Pseudomonadati</taxon>
        <taxon>Pseudomonadota</taxon>
        <taxon>Alphaproteobacteria</taxon>
        <taxon>Acetobacterales</taxon>
        <taxon>Acidocellaceae</taxon>
        <taxon>Acidisoma</taxon>
    </lineage>
</organism>
<comment type="caution">
    <text evidence="3">The sequence shown here is derived from an EMBL/GenBank/DDBJ whole genome shotgun (WGS) entry which is preliminary data.</text>
</comment>
<dbReference type="AlphaFoldDB" id="A0A963Z5M7"/>
<evidence type="ECO:0008006" key="5">
    <source>
        <dbReference type="Google" id="ProtNLM"/>
    </source>
</evidence>
<keyword evidence="4" id="KW-1185">Reference proteome</keyword>
<proteinExistence type="predicted"/>
<dbReference type="PROSITE" id="PS51257">
    <property type="entry name" value="PROKAR_LIPOPROTEIN"/>
    <property type="match status" value="1"/>
</dbReference>
<reference evidence="3 4" key="1">
    <citation type="journal article" date="2021" name="Microorganisms">
        <title>Acidisoma silvae sp. nov. and Acidisomacellulosilytica sp. nov., Two Acidophilic Bacteria Isolated from Decaying Wood, Hydrolyzing Cellulose and Producing Poly-3-hydroxybutyrate.</title>
        <authorList>
            <person name="Mieszkin S."/>
            <person name="Pouder E."/>
            <person name="Uroz S."/>
            <person name="Simon-Colin C."/>
            <person name="Alain K."/>
        </authorList>
    </citation>
    <scope>NUCLEOTIDE SEQUENCE [LARGE SCALE GENOMIC DNA]</scope>
    <source>
        <strain evidence="3 4">HW T5.17</strain>
    </source>
</reference>
<protein>
    <recommendedName>
        <fullName evidence="5">Lipoprotein</fullName>
    </recommendedName>
</protein>
<dbReference type="RefSeq" id="WP_227309686.1">
    <property type="nucleotide sequence ID" value="NZ_JAESVA010000010.1"/>
</dbReference>
<dbReference type="EMBL" id="JAESVA010000010">
    <property type="protein sequence ID" value="MCB8883029.1"/>
    <property type="molecule type" value="Genomic_DNA"/>
</dbReference>
<dbReference type="Proteomes" id="UP000721844">
    <property type="component" value="Unassembled WGS sequence"/>
</dbReference>
<accession>A0A963Z5M7</accession>
<evidence type="ECO:0000313" key="4">
    <source>
        <dbReference type="Proteomes" id="UP000721844"/>
    </source>
</evidence>
<keyword evidence="2" id="KW-0732">Signal</keyword>
<feature type="signal peptide" evidence="2">
    <location>
        <begin position="1"/>
        <end position="19"/>
    </location>
</feature>
<feature type="region of interest" description="Disordered" evidence="1">
    <location>
        <begin position="53"/>
        <end position="102"/>
    </location>
</feature>
<sequence>MRRALLLLPILTLSLAACESGNIKKVSDYHPPPPPPMQNPVYDPYAGYGTSNAIWTPPVADRDGTIVKPTEPSTQDGRPSYETAPWATGASGGSRFTPPGTF</sequence>
<evidence type="ECO:0000256" key="2">
    <source>
        <dbReference type="SAM" id="SignalP"/>
    </source>
</evidence>